<dbReference type="InterPro" id="IPR053781">
    <property type="entry name" value="F-box_AtFBL13-like"/>
</dbReference>
<gene>
    <name evidence="4" type="primary">LOC104698988</name>
</gene>
<dbReference type="GeneID" id="104698988"/>
<accession>A0ABM1RSU2</accession>
<dbReference type="SUPFAM" id="SSF81383">
    <property type="entry name" value="F-box domain"/>
    <property type="match status" value="1"/>
</dbReference>
<dbReference type="PANTHER" id="PTHR31293:SF16">
    <property type="entry name" value="RNI-LIKE SUPERFAMILY PROTEIN"/>
    <property type="match status" value="1"/>
</dbReference>
<dbReference type="CDD" id="cd22160">
    <property type="entry name" value="F-box_AtFBL13-like"/>
    <property type="match status" value="1"/>
</dbReference>
<evidence type="ECO:0000313" key="3">
    <source>
        <dbReference type="Proteomes" id="UP000694864"/>
    </source>
</evidence>
<dbReference type="Pfam" id="PF00646">
    <property type="entry name" value="F-box"/>
    <property type="match status" value="1"/>
</dbReference>
<evidence type="ECO:0000313" key="4">
    <source>
        <dbReference type="RefSeq" id="XP_019102080.1"/>
    </source>
</evidence>
<dbReference type="Gene3D" id="3.80.10.10">
    <property type="entry name" value="Ribonuclease Inhibitor"/>
    <property type="match status" value="1"/>
</dbReference>
<feature type="domain" description="F-box/LRR-repeat protein 15/At3g58940/PEG3-like LRR" evidence="2">
    <location>
        <begin position="129"/>
        <end position="269"/>
    </location>
</feature>
<dbReference type="InterPro" id="IPR055411">
    <property type="entry name" value="LRR_FXL15/At3g58940/PEG3-like"/>
</dbReference>
<name>A0ABM1RSU2_CAMSA</name>
<reference evidence="4" key="2">
    <citation type="submission" date="2025-08" db="UniProtKB">
        <authorList>
            <consortium name="RefSeq"/>
        </authorList>
    </citation>
    <scope>IDENTIFICATION</scope>
    <source>
        <tissue evidence="4">Leaf</tissue>
    </source>
</reference>
<organism evidence="3 4">
    <name type="scientific">Camelina sativa</name>
    <name type="common">False flax</name>
    <name type="synonym">Myagrum sativum</name>
    <dbReference type="NCBI Taxonomy" id="90675"/>
    <lineage>
        <taxon>Eukaryota</taxon>
        <taxon>Viridiplantae</taxon>
        <taxon>Streptophyta</taxon>
        <taxon>Embryophyta</taxon>
        <taxon>Tracheophyta</taxon>
        <taxon>Spermatophyta</taxon>
        <taxon>Magnoliopsida</taxon>
        <taxon>eudicotyledons</taxon>
        <taxon>Gunneridae</taxon>
        <taxon>Pentapetalae</taxon>
        <taxon>rosids</taxon>
        <taxon>malvids</taxon>
        <taxon>Brassicales</taxon>
        <taxon>Brassicaceae</taxon>
        <taxon>Camelineae</taxon>
        <taxon>Camelina</taxon>
    </lineage>
</organism>
<dbReference type="Pfam" id="PF24758">
    <property type="entry name" value="LRR_At5g56370"/>
    <property type="match status" value="1"/>
</dbReference>
<sequence length="395" mass="45230">MFKVLNTVGYYLCCNCLRSVVTVDSKEVDICCKDMISDLPEALICHILSFLPVEVSALTSVLSKKWQYLFALRPNLEFDDAVIYLNPDGKRDETMFMDFVERVLALQGDYPINKLSLTCRRFIDSLCVSRWISNAMERGVSDLELRLNVNWANTMMRPNVFVSKTLVHLKIETGNGVVIDVEDVFLPKLKTLHLNKVLLQHSDNGFVKLITSCHVLEELVMTNLCWDGYWKRAVSSKTLKRLSLLCESGDNNPYSVSFDTPNLVYLFYYDFVADKYDELNFDSLVEASICLQMTSDQRANVSYEHMVGDATKFLMRIKNVQILYLFANTIEVLTFCCEQIPVFKNLTNLTIKTHKQAGWESLPALLKNCPNLETLIFHGIHHKDTMKCEDVDGCL</sequence>
<evidence type="ECO:0000259" key="2">
    <source>
        <dbReference type="Pfam" id="PF24758"/>
    </source>
</evidence>
<dbReference type="PANTHER" id="PTHR31293">
    <property type="entry name" value="RNI-LIKE SUPERFAMILY PROTEIN"/>
    <property type="match status" value="1"/>
</dbReference>
<dbReference type="RefSeq" id="XP_019102080.1">
    <property type="nucleotide sequence ID" value="XM_019246535.1"/>
</dbReference>
<evidence type="ECO:0000259" key="1">
    <source>
        <dbReference type="Pfam" id="PF00646"/>
    </source>
</evidence>
<reference evidence="3" key="1">
    <citation type="journal article" date="2014" name="Nat. Commun.">
        <title>The emerging biofuel crop Camelina sativa retains a highly undifferentiated hexaploid genome structure.</title>
        <authorList>
            <person name="Kagale S."/>
            <person name="Koh C."/>
            <person name="Nixon J."/>
            <person name="Bollina V."/>
            <person name="Clarke W.E."/>
            <person name="Tuteja R."/>
            <person name="Spillane C."/>
            <person name="Robinson S.J."/>
            <person name="Links M.G."/>
            <person name="Clarke C."/>
            <person name="Higgins E.E."/>
            <person name="Huebert T."/>
            <person name="Sharpe A.G."/>
            <person name="Parkin I.A."/>
        </authorList>
    </citation>
    <scope>NUCLEOTIDE SEQUENCE [LARGE SCALE GENOMIC DNA]</scope>
    <source>
        <strain evidence="3">cv. DH55</strain>
    </source>
</reference>
<dbReference type="Proteomes" id="UP000694864">
    <property type="component" value="Chromosome 6"/>
</dbReference>
<dbReference type="InterPro" id="IPR036047">
    <property type="entry name" value="F-box-like_dom_sf"/>
</dbReference>
<dbReference type="InterPro" id="IPR001810">
    <property type="entry name" value="F-box_dom"/>
</dbReference>
<proteinExistence type="predicted"/>
<dbReference type="SUPFAM" id="SSF52058">
    <property type="entry name" value="L domain-like"/>
    <property type="match status" value="1"/>
</dbReference>
<dbReference type="Gene3D" id="1.20.1280.50">
    <property type="match status" value="1"/>
</dbReference>
<feature type="domain" description="F-box" evidence="1">
    <location>
        <begin position="36"/>
        <end position="71"/>
    </location>
</feature>
<protein>
    <submittedName>
        <fullName evidence="4">F-box/LRR-repeat protein At3g49150</fullName>
    </submittedName>
</protein>
<dbReference type="InterPro" id="IPR055294">
    <property type="entry name" value="FBL60-like"/>
</dbReference>
<keyword evidence="3" id="KW-1185">Reference proteome</keyword>
<dbReference type="InterPro" id="IPR032675">
    <property type="entry name" value="LRR_dom_sf"/>
</dbReference>